<evidence type="ECO:0000313" key="2">
    <source>
        <dbReference type="EMBL" id="EHI60041.1"/>
    </source>
</evidence>
<sequence>MEPKSSSELFVKNLLCVLPNWHTSLVRPFKEKLSSEMSLETYYCLETLKACGTATMTELAHQLKVPKQQVTKLVDKLAEHQFIERIGKEDDRRAVLIRLTPRAVTYLDEYYLKNTAFIRALEEQLTESELEELNEAVMTLGRILPKLN</sequence>
<name>G5IEQ7_9FIRM</name>
<gene>
    <name evidence="2" type="ORF">HMPREF9473_01984</name>
</gene>
<accession>G5IEQ7</accession>
<organism evidence="2 3">
    <name type="scientific">Hungatella hathewayi WAL-18680</name>
    <dbReference type="NCBI Taxonomy" id="742737"/>
    <lineage>
        <taxon>Bacteria</taxon>
        <taxon>Bacillati</taxon>
        <taxon>Bacillota</taxon>
        <taxon>Clostridia</taxon>
        <taxon>Lachnospirales</taxon>
        <taxon>Lachnospiraceae</taxon>
        <taxon>Hungatella</taxon>
    </lineage>
</organism>
<evidence type="ECO:0000259" key="1">
    <source>
        <dbReference type="PROSITE" id="PS50995"/>
    </source>
</evidence>
<dbReference type="OrthoDB" id="163346at2"/>
<protein>
    <recommendedName>
        <fullName evidence="1">HTH marR-type domain-containing protein</fullName>
    </recommendedName>
</protein>
<dbReference type="PANTHER" id="PTHR33164:SF89">
    <property type="entry name" value="MARR FAMILY REGULATORY PROTEIN"/>
    <property type="match status" value="1"/>
</dbReference>
<evidence type="ECO:0000313" key="3">
    <source>
        <dbReference type="Proteomes" id="UP000005384"/>
    </source>
</evidence>
<dbReference type="Pfam" id="PF01047">
    <property type="entry name" value="MarR"/>
    <property type="match status" value="1"/>
</dbReference>
<dbReference type="RefSeq" id="WP_006779964.1">
    <property type="nucleotide sequence ID" value="NZ_CP040506.1"/>
</dbReference>
<dbReference type="EMBL" id="ADLN01000037">
    <property type="protein sequence ID" value="EHI60041.1"/>
    <property type="molecule type" value="Genomic_DNA"/>
</dbReference>
<dbReference type="PATRIC" id="fig|742737.3.peg.2010"/>
<dbReference type="InterPro" id="IPR036390">
    <property type="entry name" value="WH_DNA-bd_sf"/>
</dbReference>
<dbReference type="PANTHER" id="PTHR33164">
    <property type="entry name" value="TRANSCRIPTIONAL REGULATOR, MARR FAMILY"/>
    <property type="match status" value="1"/>
</dbReference>
<dbReference type="HOGENOM" id="CLU_083287_27_4_9"/>
<dbReference type="InterPro" id="IPR036388">
    <property type="entry name" value="WH-like_DNA-bd_sf"/>
</dbReference>
<dbReference type="GO" id="GO:0003700">
    <property type="term" value="F:DNA-binding transcription factor activity"/>
    <property type="evidence" value="ECO:0007669"/>
    <property type="project" value="InterPro"/>
</dbReference>
<dbReference type="SUPFAM" id="SSF46785">
    <property type="entry name" value="Winged helix' DNA-binding domain"/>
    <property type="match status" value="1"/>
</dbReference>
<dbReference type="SMART" id="SM00347">
    <property type="entry name" value="HTH_MARR"/>
    <property type="match status" value="1"/>
</dbReference>
<dbReference type="InterPro" id="IPR039422">
    <property type="entry name" value="MarR/SlyA-like"/>
</dbReference>
<reference evidence="2 3" key="1">
    <citation type="submission" date="2011-08" db="EMBL/GenBank/DDBJ databases">
        <title>The Genome Sequence of Clostridium hathewayi WAL-18680.</title>
        <authorList>
            <consortium name="The Broad Institute Genome Sequencing Platform"/>
            <person name="Earl A."/>
            <person name="Ward D."/>
            <person name="Feldgarden M."/>
            <person name="Gevers D."/>
            <person name="Finegold S.M."/>
            <person name="Summanen P.H."/>
            <person name="Molitoris D.R."/>
            <person name="Song M."/>
            <person name="Daigneault M."/>
            <person name="Allen-Vercoe E."/>
            <person name="Young S.K."/>
            <person name="Zeng Q."/>
            <person name="Gargeya S."/>
            <person name="Fitzgerald M."/>
            <person name="Haas B."/>
            <person name="Abouelleil A."/>
            <person name="Alvarado L."/>
            <person name="Arachchi H.M."/>
            <person name="Berlin A."/>
            <person name="Brown A."/>
            <person name="Chapman S.B."/>
            <person name="Chen Z."/>
            <person name="Dunbar C."/>
            <person name="Freedman E."/>
            <person name="Gearin G."/>
            <person name="Gellesch M."/>
            <person name="Goldberg J."/>
            <person name="Griggs A."/>
            <person name="Gujja S."/>
            <person name="Heiman D."/>
            <person name="Howarth C."/>
            <person name="Larson L."/>
            <person name="Lui A."/>
            <person name="MacDonald P.J.P."/>
            <person name="Montmayeur A."/>
            <person name="Murphy C."/>
            <person name="Neiman D."/>
            <person name="Pearson M."/>
            <person name="Priest M."/>
            <person name="Roberts A."/>
            <person name="Saif S."/>
            <person name="Shea T."/>
            <person name="Shenoy N."/>
            <person name="Sisk P."/>
            <person name="Stolte C."/>
            <person name="Sykes S."/>
            <person name="Wortman J."/>
            <person name="Nusbaum C."/>
            <person name="Birren B."/>
        </authorList>
    </citation>
    <scope>NUCLEOTIDE SEQUENCE [LARGE SCALE GENOMIC DNA]</scope>
    <source>
        <strain evidence="2 3">WAL-18680</strain>
    </source>
</reference>
<dbReference type="Gene3D" id="1.10.10.10">
    <property type="entry name" value="Winged helix-like DNA-binding domain superfamily/Winged helix DNA-binding domain"/>
    <property type="match status" value="1"/>
</dbReference>
<keyword evidence="3" id="KW-1185">Reference proteome</keyword>
<comment type="caution">
    <text evidence="2">The sequence shown here is derived from an EMBL/GenBank/DDBJ whole genome shotgun (WGS) entry which is preliminary data.</text>
</comment>
<dbReference type="AlphaFoldDB" id="G5IEQ7"/>
<dbReference type="PROSITE" id="PS50995">
    <property type="entry name" value="HTH_MARR_2"/>
    <property type="match status" value="1"/>
</dbReference>
<proteinExistence type="predicted"/>
<dbReference type="Proteomes" id="UP000005384">
    <property type="component" value="Unassembled WGS sequence"/>
</dbReference>
<dbReference type="InterPro" id="IPR000835">
    <property type="entry name" value="HTH_MarR-typ"/>
</dbReference>
<dbReference type="GO" id="GO:0006950">
    <property type="term" value="P:response to stress"/>
    <property type="evidence" value="ECO:0007669"/>
    <property type="project" value="TreeGrafter"/>
</dbReference>
<feature type="domain" description="HTH marR-type" evidence="1">
    <location>
        <begin position="1"/>
        <end position="145"/>
    </location>
</feature>
<dbReference type="PRINTS" id="PR00598">
    <property type="entry name" value="HTHMARR"/>
</dbReference>